<evidence type="ECO:0000313" key="1">
    <source>
        <dbReference type="EMBL" id="GAA3611264.1"/>
    </source>
</evidence>
<keyword evidence="2" id="KW-1185">Reference proteome</keyword>
<dbReference type="EMBL" id="BAABDQ010000047">
    <property type="protein sequence ID" value="GAA3611264.1"/>
    <property type="molecule type" value="Genomic_DNA"/>
</dbReference>
<sequence>MSGTIHVPNTASTRLGLASQRMSNVKRGNAATITTSRHPMTVLLTRTCAVLYETALATAGASPVPGEGPGGRTHPRWVMCGQPGYVSLLVYFVAGRTKRRCDVRAGFRKP</sequence>
<comment type="caution">
    <text evidence="1">The sequence shown here is derived from an EMBL/GenBank/DDBJ whole genome shotgun (WGS) entry which is preliminary data.</text>
</comment>
<evidence type="ECO:0000313" key="2">
    <source>
        <dbReference type="Proteomes" id="UP001500630"/>
    </source>
</evidence>
<name>A0ABP6ZJ23_9ACTN</name>
<accession>A0ABP6ZJ23</accession>
<gene>
    <name evidence="1" type="ORF">GCM10022419_115320</name>
</gene>
<reference evidence="2" key="1">
    <citation type="journal article" date="2019" name="Int. J. Syst. Evol. Microbiol.">
        <title>The Global Catalogue of Microorganisms (GCM) 10K type strain sequencing project: providing services to taxonomists for standard genome sequencing and annotation.</title>
        <authorList>
            <consortium name="The Broad Institute Genomics Platform"/>
            <consortium name="The Broad Institute Genome Sequencing Center for Infectious Disease"/>
            <person name="Wu L."/>
            <person name="Ma J."/>
        </authorList>
    </citation>
    <scope>NUCLEOTIDE SEQUENCE [LARGE SCALE GENOMIC DNA]</scope>
    <source>
        <strain evidence="2">JCM 17326</strain>
    </source>
</reference>
<organism evidence="1 2">
    <name type="scientific">Nonomuraea rosea</name>
    <dbReference type="NCBI Taxonomy" id="638574"/>
    <lineage>
        <taxon>Bacteria</taxon>
        <taxon>Bacillati</taxon>
        <taxon>Actinomycetota</taxon>
        <taxon>Actinomycetes</taxon>
        <taxon>Streptosporangiales</taxon>
        <taxon>Streptosporangiaceae</taxon>
        <taxon>Nonomuraea</taxon>
    </lineage>
</organism>
<protein>
    <submittedName>
        <fullName evidence="1">Uncharacterized protein</fullName>
    </submittedName>
</protein>
<dbReference type="Proteomes" id="UP001500630">
    <property type="component" value="Unassembled WGS sequence"/>
</dbReference>
<proteinExistence type="predicted"/>